<dbReference type="Gene3D" id="3.40.50.300">
    <property type="entry name" value="P-loop containing nucleotide triphosphate hydrolases"/>
    <property type="match status" value="1"/>
</dbReference>
<organism evidence="1 2">
    <name type="scientific">Coniosporium apollinis</name>
    <dbReference type="NCBI Taxonomy" id="61459"/>
    <lineage>
        <taxon>Eukaryota</taxon>
        <taxon>Fungi</taxon>
        <taxon>Dikarya</taxon>
        <taxon>Ascomycota</taxon>
        <taxon>Pezizomycotina</taxon>
        <taxon>Dothideomycetes</taxon>
        <taxon>Dothideomycetes incertae sedis</taxon>
        <taxon>Coniosporium</taxon>
    </lineage>
</organism>
<evidence type="ECO:0000313" key="2">
    <source>
        <dbReference type="Proteomes" id="UP001172684"/>
    </source>
</evidence>
<dbReference type="SUPFAM" id="SSF52540">
    <property type="entry name" value="P-loop containing nucleoside triphosphate hydrolases"/>
    <property type="match status" value="1"/>
</dbReference>
<dbReference type="InterPro" id="IPR027417">
    <property type="entry name" value="P-loop_NTPase"/>
</dbReference>
<gene>
    <name evidence="1" type="ORF">H2201_001386</name>
</gene>
<dbReference type="EMBL" id="JAPDRL010000007">
    <property type="protein sequence ID" value="KAJ9668338.1"/>
    <property type="molecule type" value="Genomic_DNA"/>
</dbReference>
<evidence type="ECO:0008006" key="3">
    <source>
        <dbReference type="Google" id="ProtNLM"/>
    </source>
</evidence>
<proteinExistence type="predicted"/>
<protein>
    <recommendedName>
        <fullName evidence="3">D-glycerate 3-kinase</fullName>
    </recommendedName>
</protein>
<reference evidence="1" key="1">
    <citation type="submission" date="2022-10" db="EMBL/GenBank/DDBJ databases">
        <title>Culturing micro-colonial fungi from biological soil crusts in the Mojave desert and describing Neophaeococcomyces mojavensis, and introducing the new genera and species Taxawa tesnikishii.</title>
        <authorList>
            <person name="Kurbessoian T."/>
            <person name="Stajich J.E."/>
        </authorList>
    </citation>
    <scope>NUCLEOTIDE SEQUENCE</scope>
    <source>
        <strain evidence="1">TK_1</strain>
    </source>
</reference>
<name>A0ABQ9P260_9PEZI</name>
<sequence length="323" mass="36595">MPVSDEVISSVLRSVVPRIASHRQKLLHNGERRHPPFVLALTGLQGSGKSTWASEIYQALKNEYNFKVIALSLDDLYLDHQGLVCTRESNPNNPLLRTRGQPGTHDDKLARSFFESLASDQGEIVVPAFDKSKFDGEGDRVPRDQWECVGGESLVDVVIFEGWCVGFQPLPGNDLEKRWKAAKQARSAEKPENAEEDYSTTTLGGHALENLKKINANLQRYCETYMGPQHLDFLVHLDTNDLKNVYRWRIQQEHALWKAKGEGMTDAAVVAFVQGYMPSYELYLDQLREGFFRDCVGADKAQLRILMEEDRSVVEIREISNGR</sequence>
<dbReference type="PANTHER" id="PTHR10285">
    <property type="entry name" value="URIDINE KINASE"/>
    <property type="match status" value="1"/>
</dbReference>
<accession>A0ABQ9P260</accession>
<dbReference type="Proteomes" id="UP001172684">
    <property type="component" value="Unassembled WGS sequence"/>
</dbReference>
<comment type="caution">
    <text evidence="1">The sequence shown here is derived from an EMBL/GenBank/DDBJ whole genome shotgun (WGS) entry which is preliminary data.</text>
</comment>
<keyword evidence="2" id="KW-1185">Reference proteome</keyword>
<evidence type="ECO:0000313" key="1">
    <source>
        <dbReference type="EMBL" id="KAJ9668338.1"/>
    </source>
</evidence>